<dbReference type="InterPro" id="IPR017871">
    <property type="entry name" value="ABC_transporter-like_CS"/>
</dbReference>
<keyword evidence="6 11" id="KW-0067">ATP-binding</keyword>
<keyword evidence="12" id="KW-1185">Reference proteome</keyword>
<evidence type="ECO:0000256" key="2">
    <source>
        <dbReference type="ARBA" id="ARBA00022448"/>
    </source>
</evidence>
<dbReference type="PROSITE" id="PS50893">
    <property type="entry name" value="ABC_TRANSPORTER_2"/>
    <property type="match status" value="1"/>
</dbReference>
<dbReference type="PANTHER" id="PTHR45772">
    <property type="entry name" value="CONSERVED COMPONENT OF ABC TRANSPORTER FOR NATURAL AMINO ACIDS-RELATED"/>
    <property type="match status" value="1"/>
</dbReference>
<reference evidence="11 12" key="1">
    <citation type="submission" date="2023-11" db="EMBL/GenBank/DDBJ databases">
        <title>Novel species in genus Nocardioides.</title>
        <authorList>
            <person name="Zhou H."/>
        </authorList>
    </citation>
    <scope>NUCLEOTIDE SEQUENCE [LARGE SCALE GENOMIC DNA]</scope>
    <source>
        <strain evidence="11 12">S-58</strain>
    </source>
</reference>
<dbReference type="InterPro" id="IPR032823">
    <property type="entry name" value="BCA_ABC_TP_C"/>
</dbReference>
<dbReference type="PANTHER" id="PTHR45772:SF9">
    <property type="entry name" value="CONSERVED COMPONENT OF ABC TRANSPORTER FOR NATURAL AMINO ACIDS"/>
    <property type="match status" value="1"/>
</dbReference>
<evidence type="ECO:0000256" key="3">
    <source>
        <dbReference type="ARBA" id="ARBA00022475"/>
    </source>
</evidence>
<proteinExistence type="predicted"/>
<dbReference type="InterPro" id="IPR051120">
    <property type="entry name" value="ABC_AA/LPS_Transport"/>
</dbReference>
<dbReference type="InterPro" id="IPR027417">
    <property type="entry name" value="P-loop_NTPase"/>
</dbReference>
<evidence type="ECO:0000256" key="8">
    <source>
        <dbReference type="ARBA" id="ARBA00023136"/>
    </source>
</evidence>
<evidence type="ECO:0000259" key="10">
    <source>
        <dbReference type="PROSITE" id="PS50893"/>
    </source>
</evidence>
<feature type="transmembrane region" description="Helical" evidence="9">
    <location>
        <begin position="95"/>
        <end position="118"/>
    </location>
</feature>
<keyword evidence="4 9" id="KW-0812">Transmembrane</keyword>
<keyword evidence="2" id="KW-0813">Transport</keyword>
<evidence type="ECO:0000256" key="7">
    <source>
        <dbReference type="ARBA" id="ARBA00022989"/>
    </source>
</evidence>
<dbReference type="Pfam" id="PF02653">
    <property type="entry name" value="BPD_transp_2"/>
    <property type="match status" value="1"/>
</dbReference>
<dbReference type="PROSITE" id="PS00211">
    <property type="entry name" value="ABC_TRANSPORTER_1"/>
    <property type="match status" value="1"/>
</dbReference>
<evidence type="ECO:0000256" key="4">
    <source>
        <dbReference type="ARBA" id="ARBA00022692"/>
    </source>
</evidence>
<feature type="transmembrane region" description="Helical" evidence="9">
    <location>
        <begin position="44"/>
        <end position="61"/>
    </location>
</feature>
<feature type="transmembrane region" description="Helical" evidence="9">
    <location>
        <begin position="67"/>
        <end position="88"/>
    </location>
</feature>
<organism evidence="11 12">
    <name type="scientific">Nocardioides renjunii</name>
    <dbReference type="NCBI Taxonomy" id="3095075"/>
    <lineage>
        <taxon>Bacteria</taxon>
        <taxon>Bacillati</taxon>
        <taxon>Actinomycetota</taxon>
        <taxon>Actinomycetes</taxon>
        <taxon>Propionibacteriales</taxon>
        <taxon>Nocardioidaceae</taxon>
        <taxon>Nocardioides</taxon>
    </lineage>
</organism>
<evidence type="ECO:0000256" key="6">
    <source>
        <dbReference type="ARBA" id="ARBA00022840"/>
    </source>
</evidence>
<gene>
    <name evidence="11" type="ORF">SFC79_04875</name>
</gene>
<dbReference type="CDD" id="cd06581">
    <property type="entry name" value="TM_PBP1_LivM_like"/>
    <property type="match status" value="1"/>
</dbReference>
<keyword evidence="8 9" id="KW-0472">Membrane</keyword>
<dbReference type="InterPro" id="IPR003593">
    <property type="entry name" value="AAA+_ATPase"/>
</dbReference>
<keyword evidence="5" id="KW-0547">Nucleotide-binding</keyword>
<dbReference type="SMART" id="SM00382">
    <property type="entry name" value="AAA"/>
    <property type="match status" value="1"/>
</dbReference>
<dbReference type="SUPFAM" id="SSF52540">
    <property type="entry name" value="P-loop containing nucleoside triphosphate hydrolases"/>
    <property type="match status" value="1"/>
</dbReference>
<dbReference type="EMBL" id="JAXQPW010000001">
    <property type="protein sequence ID" value="MDZ5661089.1"/>
    <property type="molecule type" value="Genomic_DNA"/>
</dbReference>
<feature type="transmembrane region" description="Helical" evidence="9">
    <location>
        <begin position="296"/>
        <end position="318"/>
    </location>
</feature>
<keyword evidence="3" id="KW-1003">Cell membrane</keyword>
<evidence type="ECO:0000313" key="12">
    <source>
        <dbReference type="Proteomes" id="UP001291999"/>
    </source>
</evidence>
<evidence type="ECO:0000313" key="11">
    <source>
        <dbReference type="EMBL" id="MDZ5661089.1"/>
    </source>
</evidence>
<feature type="transmembrane region" description="Helical" evidence="9">
    <location>
        <begin position="16"/>
        <end position="35"/>
    </location>
</feature>
<keyword evidence="7 9" id="KW-1133">Transmembrane helix</keyword>
<evidence type="ECO:0000256" key="9">
    <source>
        <dbReference type="SAM" id="Phobius"/>
    </source>
</evidence>
<dbReference type="Proteomes" id="UP001291999">
    <property type="component" value="Unassembled WGS sequence"/>
</dbReference>
<dbReference type="InterPro" id="IPR003439">
    <property type="entry name" value="ABC_transporter-like_ATP-bd"/>
</dbReference>
<dbReference type="Pfam" id="PF12399">
    <property type="entry name" value="BCA_ABC_TP_C"/>
    <property type="match status" value="1"/>
</dbReference>
<feature type="transmembrane region" description="Helical" evidence="9">
    <location>
        <begin position="250"/>
        <end position="276"/>
    </location>
</feature>
<comment type="caution">
    <text evidence="11">The sequence shown here is derived from an EMBL/GenBank/DDBJ whole genome shotgun (WGS) entry which is preliminary data.</text>
</comment>
<feature type="transmembrane region" description="Helical" evidence="9">
    <location>
        <begin position="218"/>
        <end position="238"/>
    </location>
</feature>
<sequence length="613" mass="66031">MSSSPAPAPVWAQTLWWGRAVALLAAIALLAYPLVTEDLYYQNMIILSLVFAIGASGLNIISGFAGYISLGQGAFLGLGGYTIGVLAARNPDTSVWLWVPVAGVVAALIALVLGLVSLRSSGPAFVIITVAFLFLVQVFAVNWVSVTNGTAGLTMPLPDWDRDIINLPFYYALAAVLGLQLLMTWWIRRTKLGMGLIAIREDETKAAIIGINLPVEKIIAFMASAVFVGMAGAIYGYYLTFIDPRGMFSILISVQLVLSMLIGGKATLWGPVLGAFLIEPLNEIANNSFGGGNARLFLFGGLLVLVVIFLPRGILPAIESALSWRRTRNKAGLVGARIGTGGSLASLTDRVRVVDRSEIPDRPLLEVTGLVKHFGGVKAVDGASLVVPEGSITGLIGPNGSGKTTLFNLIDDTIRADGGQIVLDGERIDGMRSWQRAHRGLGRTFQITRLFREMTVLENVVAAQAEFSFRGLGRIAVSGSEARAAEELLEFVGMRDFRDQRAQALSYGQQKLVELAQVLMLDPKLILLDEPAGGINPVLIDRMGEMIRELNSYGKTFLIVEHNMPFVLGLCDPVHVLGRGRTMASGTADQIKNDPAVIDAYLGEDFHIEEARR</sequence>
<comment type="subcellular location">
    <subcellularLocation>
        <location evidence="1">Cell membrane</location>
        <topology evidence="1">Multi-pass membrane protein</topology>
    </subcellularLocation>
</comment>
<name>A0ABU5K9D4_9ACTN</name>
<dbReference type="InterPro" id="IPR001851">
    <property type="entry name" value="ABC_transp_permease"/>
</dbReference>
<dbReference type="RefSeq" id="WP_322423451.1">
    <property type="nucleotide sequence ID" value="NZ_JAXQPW010000001.1"/>
</dbReference>
<dbReference type="Gene3D" id="3.40.50.300">
    <property type="entry name" value="P-loop containing nucleotide triphosphate hydrolases"/>
    <property type="match status" value="1"/>
</dbReference>
<accession>A0ABU5K9D4</accession>
<protein>
    <submittedName>
        <fullName evidence="11">Branched-chain amino acid ABC transporter ATP-binding protein/permease</fullName>
    </submittedName>
</protein>
<dbReference type="Pfam" id="PF00005">
    <property type="entry name" value="ABC_tran"/>
    <property type="match status" value="1"/>
</dbReference>
<dbReference type="GO" id="GO:0005524">
    <property type="term" value="F:ATP binding"/>
    <property type="evidence" value="ECO:0007669"/>
    <property type="project" value="UniProtKB-KW"/>
</dbReference>
<feature type="transmembrane region" description="Helical" evidence="9">
    <location>
        <begin position="124"/>
        <end position="146"/>
    </location>
</feature>
<feature type="domain" description="ABC transporter" evidence="10">
    <location>
        <begin position="365"/>
        <end position="604"/>
    </location>
</feature>
<evidence type="ECO:0000256" key="5">
    <source>
        <dbReference type="ARBA" id="ARBA00022741"/>
    </source>
</evidence>
<dbReference type="CDD" id="cd03219">
    <property type="entry name" value="ABC_Mj1267_LivG_branched"/>
    <property type="match status" value="1"/>
</dbReference>
<feature type="transmembrane region" description="Helical" evidence="9">
    <location>
        <begin position="167"/>
        <end position="187"/>
    </location>
</feature>
<evidence type="ECO:0000256" key="1">
    <source>
        <dbReference type="ARBA" id="ARBA00004651"/>
    </source>
</evidence>
<dbReference type="InterPro" id="IPR043428">
    <property type="entry name" value="LivM-like"/>
</dbReference>